<keyword evidence="2" id="KW-1133">Transmembrane helix</keyword>
<evidence type="ECO:0000256" key="1">
    <source>
        <dbReference type="SAM" id="MobiDB-lite"/>
    </source>
</evidence>
<name>A0ABQ2QXN1_9ACTN</name>
<evidence type="ECO:0000313" key="4">
    <source>
        <dbReference type="Proteomes" id="UP000611554"/>
    </source>
</evidence>
<keyword evidence="4" id="KW-1185">Reference proteome</keyword>
<evidence type="ECO:0000313" key="3">
    <source>
        <dbReference type="EMBL" id="GGP99423.1"/>
    </source>
</evidence>
<feature type="compositionally biased region" description="Low complexity" evidence="1">
    <location>
        <begin position="17"/>
        <end position="37"/>
    </location>
</feature>
<dbReference type="EMBL" id="BMQJ01000007">
    <property type="protein sequence ID" value="GGP99423.1"/>
    <property type="molecule type" value="Genomic_DNA"/>
</dbReference>
<proteinExistence type="predicted"/>
<organism evidence="3 4">
    <name type="scientific">Streptosporangium pseudovulgare</name>
    <dbReference type="NCBI Taxonomy" id="35765"/>
    <lineage>
        <taxon>Bacteria</taxon>
        <taxon>Bacillati</taxon>
        <taxon>Actinomycetota</taxon>
        <taxon>Actinomycetes</taxon>
        <taxon>Streptosporangiales</taxon>
        <taxon>Streptosporangiaceae</taxon>
        <taxon>Streptosporangium</taxon>
    </lineage>
</organism>
<feature type="region of interest" description="Disordered" evidence="1">
    <location>
        <begin position="1"/>
        <end position="37"/>
    </location>
</feature>
<feature type="transmembrane region" description="Helical" evidence="2">
    <location>
        <begin position="49"/>
        <end position="68"/>
    </location>
</feature>
<comment type="caution">
    <text evidence="3">The sequence shown here is derived from an EMBL/GenBank/DDBJ whole genome shotgun (WGS) entry which is preliminary data.</text>
</comment>
<feature type="compositionally biased region" description="Basic residues" evidence="1">
    <location>
        <begin position="1"/>
        <end position="15"/>
    </location>
</feature>
<gene>
    <name evidence="3" type="ORF">GCM10010140_31820</name>
</gene>
<keyword evidence="2" id="KW-0472">Membrane</keyword>
<keyword evidence="2" id="KW-0812">Transmembrane</keyword>
<protein>
    <recommendedName>
        <fullName evidence="5">Thiosulfate dehydrogenase [quinone] large subunit</fullName>
    </recommendedName>
</protein>
<evidence type="ECO:0008006" key="5">
    <source>
        <dbReference type="Google" id="ProtNLM"/>
    </source>
</evidence>
<sequence length="205" mass="21062">MAATAHHHTNRKLVHRAAAGTTEPAGPATVAGAAGETTTTTAATARPAAYAWAAARIGIGWIFLWAFLDKVFGWGFATPADRAWINGGSPTTGFLKGTGDNALGGLFGALAGHAWVDWLFMTGLLGIGAALVLGVGMRIAAAAGTLMLVLMWAAELPLANNPFLDEHLIYAVVLVGLALAGAGGTLGLGRWWGGTALVRRLPILR</sequence>
<feature type="transmembrane region" description="Helical" evidence="2">
    <location>
        <begin position="102"/>
        <end position="120"/>
    </location>
</feature>
<feature type="transmembrane region" description="Helical" evidence="2">
    <location>
        <begin position="168"/>
        <end position="192"/>
    </location>
</feature>
<evidence type="ECO:0000256" key="2">
    <source>
        <dbReference type="SAM" id="Phobius"/>
    </source>
</evidence>
<reference evidence="4" key="1">
    <citation type="journal article" date="2019" name="Int. J. Syst. Evol. Microbiol.">
        <title>The Global Catalogue of Microorganisms (GCM) 10K type strain sequencing project: providing services to taxonomists for standard genome sequencing and annotation.</title>
        <authorList>
            <consortium name="The Broad Institute Genomics Platform"/>
            <consortium name="The Broad Institute Genome Sequencing Center for Infectious Disease"/>
            <person name="Wu L."/>
            <person name="Ma J."/>
        </authorList>
    </citation>
    <scope>NUCLEOTIDE SEQUENCE [LARGE SCALE GENOMIC DNA]</scope>
    <source>
        <strain evidence="4">JCM 3115</strain>
    </source>
</reference>
<accession>A0ABQ2QXN1</accession>
<dbReference type="RefSeq" id="WP_189247249.1">
    <property type="nucleotide sequence ID" value="NZ_BMQJ01000007.1"/>
</dbReference>
<dbReference type="Proteomes" id="UP000611554">
    <property type="component" value="Unassembled WGS sequence"/>
</dbReference>
<feature type="transmembrane region" description="Helical" evidence="2">
    <location>
        <begin position="127"/>
        <end position="153"/>
    </location>
</feature>